<feature type="transmembrane region" description="Helical" evidence="1">
    <location>
        <begin position="94"/>
        <end position="112"/>
    </location>
</feature>
<dbReference type="EMBL" id="FOMS01000002">
    <property type="protein sequence ID" value="SFD65931.1"/>
    <property type="molecule type" value="Genomic_DNA"/>
</dbReference>
<dbReference type="PANTHER" id="PTHR22911:SF103">
    <property type="entry name" value="BLR2811 PROTEIN"/>
    <property type="match status" value="1"/>
</dbReference>
<evidence type="ECO:0000259" key="2">
    <source>
        <dbReference type="Pfam" id="PF00892"/>
    </source>
</evidence>
<feature type="transmembrane region" description="Helical" evidence="1">
    <location>
        <begin position="33"/>
        <end position="54"/>
    </location>
</feature>
<feature type="transmembrane region" description="Helical" evidence="1">
    <location>
        <begin position="234"/>
        <end position="254"/>
    </location>
</feature>
<dbReference type="RefSeq" id="WP_149754568.1">
    <property type="nucleotide sequence ID" value="NZ_FOMS01000002.1"/>
</dbReference>
<dbReference type="PANTHER" id="PTHR22911">
    <property type="entry name" value="ACYL-MALONYL CONDENSING ENZYME-RELATED"/>
    <property type="match status" value="1"/>
</dbReference>
<evidence type="ECO:0000256" key="1">
    <source>
        <dbReference type="SAM" id="Phobius"/>
    </source>
</evidence>
<keyword evidence="1" id="KW-0472">Membrane</keyword>
<feature type="transmembrane region" description="Helical" evidence="1">
    <location>
        <begin position="177"/>
        <end position="194"/>
    </location>
</feature>
<dbReference type="OrthoDB" id="7818056at2"/>
<feature type="transmembrane region" description="Helical" evidence="1">
    <location>
        <begin position="66"/>
        <end position="88"/>
    </location>
</feature>
<dbReference type="Gene3D" id="1.10.3730.20">
    <property type="match status" value="1"/>
</dbReference>
<keyword evidence="1" id="KW-0812">Transmembrane</keyword>
<feature type="domain" description="EamA" evidence="2">
    <location>
        <begin position="147"/>
        <end position="275"/>
    </location>
</feature>
<feature type="domain" description="EamA" evidence="2">
    <location>
        <begin position="7"/>
        <end position="138"/>
    </location>
</feature>
<keyword evidence="4" id="KW-1185">Reference proteome</keyword>
<name>A0A1I1U504_9RHOB</name>
<protein>
    <submittedName>
        <fullName evidence="3">Permease of the drug/metabolite transporter (DMT) superfamily</fullName>
    </submittedName>
</protein>
<dbReference type="SUPFAM" id="SSF103481">
    <property type="entry name" value="Multidrug resistance efflux transporter EmrE"/>
    <property type="match status" value="2"/>
</dbReference>
<dbReference type="InterPro" id="IPR037185">
    <property type="entry name" value="EmrE-like"/>
</dbReference>
<dbReference type="AlphaFoldDB" id="A0A1I1U504"/>
<feature type="transmembrane region" description="Helical" evidence="1">
    <location>
        <begin position="260"/>
        <end position="278"/>
    </location>
</feature>
<dbReference type="Pfam" id="PF00892">
    <property type="entry name" value="EamA"/>
    <property type="match status" value="2"/>
</dbReference>
<accession>A0A1I1U504</accession>
<gene>
    <name evidence="3" type="ORF">SAMN04515678_102159</name>
</gene>
<proteinExistence type="predicted"/>
<organism evidence="3 4">
    <name type="scientific">Roseivivax sediminis</name>
    <dbReference type="NCBI Taxonomy" id="936889"/>
    <lineage>
        <taxon>Bacteria</taxon>
        <taxon>Pseudomonadati</taxon>
        <taxon>Pseudomonadota</taxon>
        <taxon>Alphaproteobacteria</taxon>
        <taxon>Rhodobacterales</taxon>
        <taxon>Roseobacteraceae</taxon>
        <taxon>Roseivivax</taxon>
    </lineage>
</organism>
<feature type="transmembrane region" description="Helical" evidence="1">
    <location>
        <begin position="124"/>
        <end position="141"/>
    </location>
</feature>
<evidence type="ECO:0000313" key="4">
    <source>
        <dbReference type="Proteomes" id="UP000325289"/>
    </source>
</evidence>
<evidence type="ECO:0000313" key="3">
    <source>
        <dbReference type="EMBL" id="SFD65931.1"/>
    </source>
</evidence>
<reference evidence="3 4" key="1">
    <citation type="submission" date="2016-10" db="EMBL/GenBank/DDBJ databases">
        <authorList>
            <person name="Varghese N."/>
            <person name="Submissions S."/>
        </authorList>
    </citation>
    <scope>NUCLEOTIDE SEQUENCE [LARGE SCALE GENOMIC DNA]</scope>
    <source>
        <strain evidence="4">YIM D21,KCTC 23444,ACCC 10710</strain>
    </source>
</reference>
<dbReference type="InterPro" id="IPR000620">
    <property type="entry name" value="EamA_dom"/>
</dbReference>
<keyword evidence="1" id="KW-1133">Transmembrane helix</keyword>
<feature type="transmembrane region" description="Helical" evidence="1">
    <location>
        <begin position="147"/>
        <end position="165"/>
    </location>
</feature>
<dbReference type="Proteomes" id="UP000325289">
    <property type="component" value="Unassembled WGS sequence"/>
</dbReference>
<sequence length="321" mass="33662">MAPNARAALIALLAFALFATHDAIVKALGADYASFQIVFFSVLFGFPLVTLTLINDPAPGHLRPIHPWWVALRTIAAVTTAASAFYAFSTIELAQVYAIIFAAPMLITVLSIPILGERVGPRRWIAVIVGLAGVMVVLQPGATELSAGHLAALAAAVSSALASVISRKIGPEERSVVLVLYPMLANFAIMGALMGEVYTPMPMGDLALNAAIAALGFGGAMLLVVAYKTGEAAVVAPMQYSQILWATLYGAVFFEEVPGLATLLGAGIIIASGVYIVARESLSGRSRARPVSSTRTRHLIGTAPRIGALMRRPRKGPEDAS</sequence>
<feature type="transmembrane region" description="Helical" evidence="1">
    <location>
        <begin position="206"/>
        <end position="227"/>
    </location>
</feature>
<dbReference type="GO" id="GO:0016020">
    <property type="term" value="C:membrane"/>
    <property type="evidence" value="ECO:0007669"/>
    <property type="project" value="InterPro"/>
</dbReference>